<dbReference type="HOGENOM" id="CLU_3105906_0_0_1"/>
<protein>
    <submittedName>
        <fullName evidence="1">Uncharacterized protein</fullName>
    </submittedName>
</protein>
<accession>A0A059EXX9</accession>
<reference evidence="1 2" key="2">
    <citation type="submission" date="2014-03" db="EMBL/GenBank/DDBJ databases">
        <title>The Genome Sequence of Anncaliia algerae insect isolate PRA339.</title>
        <authorList>
            <consortium name="The Broad Institute Genome Sequencing Platform"/>
            <consortium name="The Broad Institute Genome Sequencing Center for Infectious Disease"/>
            <person name="Cuomo C."/>
            <person name="Becnel J."/>
            <person name="Sanscrainte N."/>
            <person name="Walker B."/>
            <person name="Young S.K."/>
            <person name="Zeng Q."/>
            <person name="Gargeya S."/>
            <person name="Fitzgerald M."/>
            <person name="Haas B."/>
            <person name="Abouelleil A."/>
            <person name="Alvarado L."/>
            <person name="Arachchi H.M."/>
            <person name="Berlin A.M."/>
            <person name="Chapman S.B."/>
            <person name="Dewar J."/>
            <person name="Goldberg J."/>
            <person name="Griggs A."/>
            <person name="Gujja S."/>
            <person name="Hansen M."/>
            <person name="Howarth C."/>
            <person name="Imamovic A."/>
            <person name="Larimer J."/>
            <person name="McCowan C."/>
            <person name="Murphy C."/>
            <person name="Neiman D."/>
            <person name="Pearson M."/>
            <person name="Priest M."/>
            <person name="Roberts A."/>
            <person name="Saif S."/>
            <person name="Shea T."/>
            <person name="Sisk P."/>
            <person name="Sykes S."/>
            <person name="Wortman J."/>
            <person name="Nusbaum C."/>
            <person name="Birren B."/>
        </authorList>
    </citation>
    <scope>NUCLEOTIDE SEQUENCE [LARGE SCALE GENOMIC DNA]</scope>
    <source>
        <strain evidence="1 2">PRA339</strain>
    </source>
</reference>
<keyword evidence="2" id="KW-1185">Reference proteome</keyword>
<dbReference type="Proteomes" id="UP000030655">
    <property type="component" value="Unassembled WGS sequence"/>
</dbReference>
<proteinExistence type="predicted"/>
<name>A0A059EXX9_9MICR</name>
<organism evidence="1 2">
    <name type="scientific">Anncaliia algerae PRA339</name>
    <dbReference type="NCBI Taxonomy" id="1288291"/>
    <lineage>
        <taxon>Eukaryota</taxon>
        <taxon>Fungi</taxon>
        <taxon>Fungi incertae sedis</taxon>
        <taxon>Microsporidia</taxon>
        <taxon>Tubulinosematoidea</taxon>
        <taxon>Tubulinosematidae</taxon>
        <taxon>Anncaliia</taxon>
    </lineage>
</organism>
<gene>
    <name evidence="1" type="ORF">H312_02710</name>
</gene>
<reference evidence="2" key="1">
    <citation type="submission" date="2013-02" db="EMBL/GenBank/DDBJ databases">
        <authorList>
            <consortium name="The Broad Institute Genome Sequencing Platform"/>
            <person name="Cuomo C."/>
            <person name="Becnel J."/>
            <person name="Sanscrainte N."/>
            <person name="Walker B."/>
            <person name="Young S.K."/>
            <person name="Zeng Q."/>
            <person name="Gargeya S."/>
            <person name="Fitzgerald M."/>
            <person name="Haas B."/>
            <person name="Abouelleil A."/>
            <person name="Alvarado L."/>
            <person name="Arachchi H.M."/>
            <person name="Berlin A.M."/>
            <person name="Chapman S.B."/>
            <person name="Dewar J."/>
            <person name="Goldberg J."/>
            <person name="Griggs A."/>
            <person name="Gujja S."/>
            <person name="Hansen M."/>
            <person name="Howarth C."/>
            <person name="Imamovic A."/>
            <person name="Larimer J."/>
            <person name="McCowan C."/>
            <person name="Murphy C."/>
            <person name="Neiman D."/>
            <person name="Pearson M."/>
            <person name="Priest M."/>
            <person name="Roberts A."/>
            <person name="Saif S."/>
            <person name="Shea T."/>
            <person name="Sisk P."/>
            <person name="Sykes S."/>
            <person name="Wortman J."/>
            <person name="Nusbaum C."/>
            <person name="Birren B."/>
        </authorList>
    </citation>
    <scope>NUCLEOTIDE SEQUENCE [LARGE SCALE GENOMIC DNA]</scope>
    <source>
        <strain evidence="2">PRA339</strain>
    </source>
</reference>
<dbReference type="OrthoDB" id="48571at2759"/>
<evidence type="ECO:0000313" key="1">
    <source>
        <dbReference type="EMBL" id="KCZ79908.1"/>
    </source>
</evidence>
<dbReference type="AlphaFoldDB" id="A0A059EXX9"/>
<dbReference type="VEuPathDB" id="MicrosporidiaDB:H312_02710"/>
<evidence type="ECO:0000313" key="2">
    <source>
        <dbReference type="Proteomes" id="UP000030655"/>
    </source>
</evidence>
<dbReference type="EMBL" id="KK365220">
    <property type="protein sequence ID" value="KCZ79908.1"/>
    <property type="molecule type" value="Genomic_DNA"/>
</dbReference>
<sequence>MLELTEKRIEFCRLLGVELDEETLECIVSLLNMESNPENLAIIYNEIKNNK</sequence>